<keyword evidence="3" id="KW-0722">Serine protease inhibitor</keyword>
<dbReference type="RefSeq" id="XP_012940436.1">
    <property type="nucleotide sequence ID" value="XM_013084982.2"/>
</dbReference>
<dbReference type="InterPro" id="IPR000864">
    <property type="entry name" value="Prot_inh_pot1"/>
</dbReference>
<evidence type="ECO:0000313" key="5">
    <source>
        <dbReference type="RefSeq" id="XP_012940436.1"/>
    </source>
</evidence>
<keyword evidence="2" id="KW-0646">Protease inhibitor</keyword>
<gene>
    <name evidence="5" type="primary">LOC106012334</name>
</gene>
<dbReference type="SUPFAM" id="SSF54654">
    <property type="entry name" value="CI-2 family of serine protease inhibitors"/>
    <property type="match status" value="1"/>
</dbReference>
<dbReference type="Pfam" id="PF00280">
    <property type="entry name" value="potato_inhibit"/>
    <property type="match status" value="1"/>
</dbReference>
<evidence type="ECO:0000313" key="4">
    <source>
        <dbReference type="Proteomes" id="UP000694888"/>
    </source>
</evidence>
<reference evidence="5" key="1">
    <citation type="submission" date="2025-08" db="UniProtKB">
        <authorList>
            <consortium name="RefSeq"/>
        </authorList>
    </citation>
    <scope>IDENTIFICATION</scope>
</reference>
<evidence type="ECO:0000256" key="2">
    <source>
        <dbReference type="ARBA" id="ARBA00022690"/>
    </source>
</evidence>
<comment type="similarity">
    <text evidence="1">Belongs to the protease inhibitor I13 (potato type I serine protease inhibitor) family.</text>
</comment>
<dbReference type="Proteomes" id="UP000694888">
    <property type="component" value="Unplaced"/>
</dbReference>
<organism evidence="4 5">
    <name type="scientific">Aplysia californica</name>
    <name type="common">California sea hare</name>
    <dbReference type="NCBI Taxonomy" id="6500"/>
    <lineage>
        <taxon>Eukaryota</taxon>
        <taxon>Metazoa</taxon>
        <taxon>Spiralia</taxon>
        <taxon>Lophotrochozoa</taxon>
        <taxon>Mollusca</taxon>
        <taxon>Gastropoda</taxon>
        <taxon>Heterobranchia</taxon>
        <taxon>Euthyneura</taxon>
        <taxon>Tectipleura</taxon>
        <taxon>Aplysiida</taxon>
        <taxon>Aplysioidea</taxon>
        <taxon>Aplysiidae</taxon>
        <taxon>Aplysia</taxon>
    </lineage>
</organism>
<sequence length="75" mass="8565">MSDQDQQQQQPKTSWPEAVGKTFEEAEEMIKTDNPFVKQILKVPENSPVTMDYRPDRVRVFVNEAGVTVDVPRTG</sequence>
<dbReference type="InterPro" id="IPR036354">
    <property type="entry name" value="Prot_inh_pot1_sf"/>
</dbReference>
<dbReference type="PRINTS" id="PR00292">
    <property type="entry name" value="POTATOINHBTR"/>
</dbReference>
<keyword evidence="4" id="KW-1185">Reference proteome</keyword>
<dbReference type="PANTHER" id="PTHR33091:SF29">
    <property type="entry name" value="SUBTILISIN INHIBITOR 1"/>
    <property type="match status" value="1"/>
</dbReference>
<evidence type="ECO:0000256" key="1">
    <source>
        <dbReference type="ARBA" id="ARBA00008210"/>
    </source>
</evidence>
<proteinExistence type="inferred from homology"/>
<protein>
    <submittedName>
        <fullName evidence="5">Chymotrypsin inhibitor</fullName>
    </submittedName>
</protein>
<accession>A0ABM1A444</accession>
<name>A0ABM1A444_APLCA</name>
<dbReference type="Gene3D" id="3.30.10.10">
    <property type="entry name" value="Trypsin Inhibitor V, subunit A"/>
    <property type="match status" value="1"/>
</dbReference>
<evidence type="ECO:0000256" key="3">
    <source>
        <dbReference type="ARBA" id="ARBA00022900"/>
    </source>
</evidence>
<dbReference type="PANTHER" id="PTHR33091">
    <property type="entry name" value="PROTEIN, PUTATIVE, EXPRESSED-RELATED"/>
    <property type="match status" value="1"/>
</dbReference>
<dbReference type="GeneID" id="106012334"/>